<protein>
    <recommendedName>
        <fullName evidence="4">DUF2845 domain-containing protein</fullName>
    </recommendedName>
</protein>
<accession>K6Y6Q0</accession>
<name>K6Y6Q0_9ALTE</name>
<keyword evidence="1" id="KW-0732">Signal</keyword>
<evidence type="ECO:0000313" key="3">
    <source>
        <dbReference type="Proteomes" id="UP000006334"/>
    </source>
</evidence>
<dbReference type="Proteomes" id="UP000006334">
    <property type="component" value="Unassembled WGS sequence"/>
</dbReference>
<keyword evidence="3" id="KW-1185">Reference proteome</keyword>
<sequence>MVFNFKRKCILGLCLIFSAGSAYADSMRCGSKLIKTGDSTIDVLLKCGDPNYKEDLSKHQKKHTRVNVERHLYKREKGQLQKILVFHDGVLVEIQNGPRN</sequence>
<comment type="caution">
    <text evidence="2">The sequence shown here is derived from an EMBL/GenBank/DDBJ whole genome shotgun (WGS) entry which is preliminary data.</text>
</comment>
<dbReference type="EMBL" id="BAEN01000023">
    <property type="protein sequence ID" value="GAC13892.1"/>
    <property type="molecule type" value="Genomic_DNA"/>
</dbReference>
<proteinExistence type="predicted"/>
<reference evidence="2 3" key="1">
    <citation type="journal article" date="2017" name="Antonie Van Leeuwenhoek">
        <title>Rhizobium rhizosphaerae sp. nov., a novel species isolated from rice rhizosphere.</title>
        <authorList>
            <person name="Zhao J.J."/>
            <person name="Zhang J."/>
            <person name="Zhang R.J."/>
            <person name="Zhang C.W."/>
            <person name="Yin H.Q."/>
            <person name="Zhang X.X."/>
        </authorList>
    </citation>
    <scope>NUCLEOTIDE SEQUENCE [LARGE SCALE GENOMIC DNA]</scope>
    <source>
        <strain evidence="2 3">E3</strain>
    </source>
</reference>
<dbReference type="OrthoDB" id="8906462at2"/>
<feature type="signal peptide" evidence="1">
    <location>
        <begin position="1"/>
        <end position="24"/>
    </location>
</feature>
<evidence type="ECO:0008006" key="4">
    <source>
        <dbReference type="Google" id="ProtNLM"/>
    </source>
</evidence>
<dbReference type="eggNOG" id="ENOG5033EDZ">
    <property type="taxonomic scope" value="Bacteria"/>
</dbReference>
<gene>
    <name evidence="2" type="ORF">GLIP_1251</name>
</gene>
<dbReference type="Pfam" id="PF11006">
    <property type="entry name" value="DUF2845"/>
    <property type="match status" value="1"/>
</dbReference>
<dbReference type="InterPro" id="IPR021268">
    <property type="entry name" value="DUF2845"/>
</dbReference>
<dbReference type="RefSeq" id="WP_008843709.1">
    <property type="nucleotide sequence ID" value="NZ_BAEN01000023.1"/>
</dbReference>
<evidence type="ECO:0000256" key="1">
    <source>
        <dbReference type="SAM" id="SignalP"/>
    </source>
</evidence>
<dbReference type="STRING" id="1127673.GLIP_1251"/>
<feature type="chain" id="PRO_5003897075" description="DUF2845 domain-containing protein" evidence="1">
    <location>
        <begin position="25"/>
        <end position="100"/>
    </location>
</feature>
<organism evidence="2 3">
    <name type="scientific">Aliiglaciecola lipolytica E3</name>
    <dbReference type="NCBI Taxonomy" id="1127673"/>
    <lineage>
        <taxon>Bacteria</taxon>
        <taxon>Pseudomonadati</taxon>
        <taxon>Pseudomonadota</taxon>
        <taxon>Gammaproteobacteria</taxon>
        <taxon>Alteromonadales</taxon>
        <taxon>Alteromonadaceae</taxon>
        <taxon>Aliiglaciecola</taxon>
    </lineage>
</organism>
<evidence type="ECO:0000313" key="2">
    <source>
        <dbReference type="EMBL" id="GAC13892.1"/>
    </source>
</evidence>
<dbReference type="AlphaFoldDB" id="K6Y6Q0"/>